<comment type="subcellular location">
    <subcellularLocation>
        <location evidence="2">Cell membrane</location>
        <topology evidence="2">Multi-pass membrane protein</topology>
    </subcellularLocation>
</comment>
<evidence type="ECO:0000313" key="13">
    <source>
        <dbReference type="EMBL" id="TCS71759.1"/>
    </source>
</evidence>
<protein>
    <recommendedName>
        <fullName evidence="3">histidine kinase</fullName>
        <ecNumber evidence="3">2.7.13.3</ecNumber>
    </recommendedName>
</protein>
<dbReference type="InterPro" id="IPR005467">
    <property type="entry name" value="His_kinase_dom"/>
</dbReference>
<keyword evidence="10" id="KW-0812">Transmembrane</keyword>
<dbReference type="InterPro" id="IPR036890">
    <property type="entry name" value="HATPase_C_sf"/>
</dbReference>
<keyword evidence="14" id="KW-1185">Reference proteome</keyword>
<proteinExistence type="predicted"/>
<dbReference type="GO" id="GO:0005886">
    <property type="term" value="C:plasma membrane"/>
    <property type="evidence" value="ECO:0007669"/>
    <property type="project" value="UniProtKB-SubCell"/>
</dbReference>
<dbReference type="Pfam" id="PF00512">
    <property type="entry name" value="HisKA"/>
    <property type="match status" value="1"/>
</dbReference>
<keyword evidence="9" id="KW-0067">ATP-binding</keyword>
<feature type="domain" description="Histidine kinase" evidence="11">
    <location>
        <begin position="279"/>
        <end position="480"/>
    </location>
</feature>
<dbReference type="RefSeq" id="WP_126460159.1">
    <property type="nucleotide sequence ID" value="NZ_AP018721.1"/>
</dbReference>
<dbReference type="EMBL" id="SLZY01000008">
    <property type="protein sequence ID" value="TCS71759.1"/>
    <property type="molecule type" value="Genomic_DNA"/>
</dbReference>
<evidence type="ECO:0000313" key="14">
    <source>
        <dbReference type="Proteomes" id="UP000295135"/>
    </source>
</evidence>
<keyword evidence="4" id="KW-1003">Cell membrane</keyword>
<feature type="domain" description="HAMP" evidence="12">
    <location>
        <begin position="205"/>
        <end position="259"/>
    </location>
</feature>
<sequence>MRPFDLSLRYKLPLWGSLLIIVTAVALSLSFMVQAYEDLRRDMLANSESLGRTLVRTLQPAILHDDVWRAFEILRAPYRDAARASAFQAEDLIVLDDKSRVFVSTRPETYPMLTEAQYLHADFGALKAALEAKPGETARSVALPKLDKLLVVLPIVVDGVRIGSLVMVHPADFYWPRFQALAGRATLITLLALAVLLPLNWYWGQRMTVPLRQLADRMDEVGEDLPPPLGKNLYRYRDELGRLFLSFDRMLSELREKKALEAQMVRSERLAALGRLSASVAHEINNPLGGLMTAVDTLRQHAAPDPISARVLPLLERGLRQIKEIVAALLVEARTQNRPLTRQELEDVHTLLAQEASKQSVDWVWQNDFTGEAPLPAGLVRQVLMNLVANAIRAAGELGRVGTRLGVERGELHIAVENDGKGIPPELMNRLYEPFTSHSEGGHGLGLWVTYQIVQQLKGRIEAESHDGLTRFRVALPLEPSA</sequence>
<evidence type="ECO:0000259" key="12">
    <source>
        <dbReference type="PROSITE" id="PS50885"/>
    </source>
</evidence>
<dbReference type="PROSITE" id="PS50109">
    <property type="entry name" value="HIS_KIN"/>
    <property type="match status" value="1"/>
</dbReference>
<keyword evidence="10" id="KW-0472">Membrane</keyword>
<dbReference type="OrthoDB" id="2521613at2"/>
<accession>A0A4R3JV73</accession>
<dbReference type="SMART" id="SM00304">
    <property type="entry name" value="HAMP"/>
    <property type="match status" value="1"/>
</dbReference>
<dbReference type="InterPro" id="IPR003661">
    <property type="entry name" value="HisK_dim/P_dom"/>
</dbReference>
<dbReference type="SMART" id="SM00387">
    <property type="entry name" value="HATPase_c"/>
    <property type="match status" value="1"/>
</dbReference>
<feature type="transmembrane region" description="Helical" evidence="10">
    <location>
        <begin position="149"/>
        <end position="169"/>
    </location>
</feature>
<comment type="catalytic activity">
    <reaction evidence="1">
        <text>ATP + protein L-histidine = ADP + protein N-phospho-L-histidine.</text>
        <dbReference type="EC" id="2.7.13.3"/>
    </reaction>
</comment>
<evidence type="ECO:0000256" key="10">
    <source>
        <dbReference type="SAM" id="Phobius"/>
    </source>
</evidence>
<dbReference type="Gene3D" id="1.10.287.130">
    <property type="match status" value="1"/>
</dbReference>
<dbReference type="CDD" id="cd06225">
    <property type="entry name" value="HAMP"/>
    <property type="match status" value="1"/>
</dbReference>
<dbReference type="Gene3D" id="6.10.340.10">
    <property type="match status" value="1"/>
</dbReference>
<evidence type="ECO:0000256" key="2">
    <source>
        <dbReference type="ARBA" id="ARBA00004651"/>
    </source>
</evidence>
<dbReference type="Pfam" id="PF02518">
    <property type="entry name" value="HATPase_c"/>
    <property type="match status" value="1"/>
</dbReference>
<keyword evidence="8 13" id="KW-0418">Kinase</keyword>
<evidence type="ECO:0000259" key="11">
    <source>
        <dbReference type="PROSITE" id="PS50109"/>
    </source>
</evidence>
<dbReference type="SUPFAM" id="SSF55874">
    <property type="entry name" value="ATPase domain of HSP90 chaperone/DNA topoisomerase II/histidine kinase"/>
    <property type="match status" value="1"/>
</dbReference>
<dbReference type="InterPro" id="IPR036097">
    <property type="entry name" value="HisK_dim/P_sf"/>
</dbReference>
<dbReference type="SMART" id="SM00388">
    <property type="entry name" value="HisKA"/>
    <property type="match status" value="1"/>
</dbReference>
<dbReference type="GO" id="GO:0005524">
    <property type="term" value="F:ATP binding"/>
    <property type="evidence" value="ECO:0007669"/>
    <property type="project" value="UniProtKB-KW"/>
</dbReference>
<comment type="caution">
    <text evidence="13">The sequence shown here is derived from an EMBL/GenBank/DDBJ whole genome shotgun (WGS) entry which is preliminary data.</text>
</comment>
<dbReference type="Gene3D" id="3.30.565.10">
    <property type="entry name" value="Histidine kinase-like ATPase, C-terminal domain"/>
    <property type="match status" value="1"/>
</dbReference>
<evidence type="ECO:0000256" key="3">
    <source>
        <dbReference type="ARBA" id="ARBA00012438"/>
    </source>
</evidence>
<dbReference type="SUPFAM" id="SSF47384">
    <property type="entry name" value="Homodimeric domain of signal transducing histidine kinase"/>
    <property type="match status" value="1"/>
</dbReference>
<dbReference type="InterPro" id="IPR003594">
    <property type="entry name" value="HATPase_dom"/>
</dbReference>
<dbReference type="CDD" id="cd00082">
    <property type="entry name" value="HisKA"/>
    <property type="match status" value="1"/>
</dbReference>
<feature type="transmembrane region" description="Helical" evidence="10">
    <location>
        <begin position="12"/>
        <end position="33"/>
    </location>
</feature>
<dbReference type="PANTHER" id="PTHR44936:SF10">
    <property type="entry name" value="SENSOR PROTEIN RSTB"/>
    <property type="match status" value="1"/>
</dbReference>
<name>A0A4R3JV73_9PROT</name>
<dbReference type="AlphaFoldDB" id="A0A4R3JV73"/>
<dbReference type="CDD" id="cd00075">
    <property type="entry name" value="HATPase"/>
    <property type="match status" value="1"/>
</dbReference>
<keyword evidence="6" id="KW-0808">Transferase</keyword>
<keyword evidence="5" id="KW-0597">Phosphoprotein</keyword>
<reference evidence="13 14" key="1">
    <citation type="submission" date="2019-03" db="EMBL/GenBank/DDBJ databases">
        <title>Genomic Encyclopedia of Type Strains, Phase IV (KMG-IV): sequencing the most valuable type-strain genomes for metagenomic binning, comparative biology and taxonomic classification.</title>
        <authorList>
            <person name="Goeker M."/>
        </authorList>
    </citation>
    <scope>NUCLEOTIDE SEQUENCE [LARGE SCALE GENOMIC DNA]</scope>
    <source>
        <strain evidence="13 14">DSM 103923</strain>
    </source>
</reference>
<organism evidence="13 14">
    <name type="scientific">Sulfuritortus calidifontis</name>
    <dbReference type="NCBI Taxonomy" id="1914471"/>
    <lineage>
        <taxon>Bacteria</taxon>
        <taxon>Pseudomonadati</taxon>
        <taxon>Pseudomonadota</taxon>
        <taxon>Betaproteobacteria</taxon>
        <taxon>Nitrosomonadales</taxon>
        <taxon>Thiobacillaceae</taxon>
        <taxon>Sulfuritortus</taxon>
    </lineage>
</organism>
<dbReference type="InterPro" id="IPR003660">
    <property type="entry name" value="HAMP_dom"/>
</dbReference>
<evidence type="ECO:0000256" key="6">
    <source>
        <dbReference type="ARBA" id="ARBA00022679"/>
    </source>
</evidence>
<dbReference type="PROSITE" id="PS50885">
    <property type="entry name" value="HAMP"/>
    <property type="match status" value="1"/>
</dbReference>
<evidence type="ECO:0000256" key="4">
    <source>
        <dbReference type="ARBA" id="ARBA00022475"/>
    </source>
</evidence>
<dbReference type="GO" id="GO:0000155">
    <property type="term" value="F:phosphorelay sensor kinase activity"/>
    <property type="evidence" value="ECO:0007669"/>
    <property type="project" value="InterPro"/>
</dbReference>
<evidence type="ECO:0000256" key="7">
    <source>
        <dbReference type="ARBA" id="ARBA00022741"/>
    </source>
</evidence>
<evidence type="ECO:0000256" key="5">
    <source>
        <dbReference type="ARBA" id="ARBA00022553"/>
    </source>
</evidence>
<dbReference type="EC" id="2.7.13.3" evidence="3"/>
<evidence type="ECO:0000256" key="1">
    <source>
        <dbReference type="ARBA" id="ARBA00000085"/>
    </source>
</evidence>
<dbReference type="Proteomes" id="UP000295135">
    <property type="component" value="Unassembled WGS sequence"/>
</dbReference>
<gene>
    <name evidence="13" type="ORF">EDC61_108102</name>
</gene>
<feature type="transmembrane region" description="Helical" evidence="10">
    <location>
        <begin position="181"/>
        <end position="203"/>
    </location>
</feature>
<keyword evidence="7" id="KW-0547">Nucleotide-binding</keyword>
<evidence type="ECO:0000256" key="8">
    <source>
        <dbReference type="ARBA" id="ARBA00022777"/>
    </source>
</evidence>
<dbReference type="PANTHER" id="PTHR44936">
    <property type="entry name" value="SENSOR PROTEIN CREC"/>
    <property type="match status" value="1"/>
</dbReference>
<dbReference type="InterPro" id="IPR050980">
    <property type="entry name" value="2C_sensor_his_kinase"/>
</dbReference>
<keyword evidence="10" id="KW-1133">Transmembrane helix</keyword>
<dbReference type="Pfam" id="PF00672">
    <property type="entry name" value="HAMP"/>
    <property type="match status" value="1"/>
</dbReference>
<dbReference type="InterPro" id="IPR004358">
    <property type="entry name" value="Sig_transdc_His_kin-like_C"/>
</dbReference>
<dbReference type="PRINTS" id="PR00344">
    <property type="entry name" value="BCTRLSENSOR"/>
</dbReference>
<evidence type="ECO:0000256" key="9">
    <source>
        <dbReference type="ARBA" id="ARBA00022840"/>
    </source>
</evidence>